<dbReference type="EMBL" id="AP009384">
    <property type="protein sequence ID" value="BAF87871.1"/>
    <property type="molecule type" value="Genomic_DNA"/>
</dbReference>
<name>A8I2H0_AZOC5</name>
<dbReference type="InterPro" id="IPR036388">
    <property type="entry name" value="WH-like_DNA-bd_sf"/>
</dbReference>
<dbReference type="Gene3D" id="1.10.10.10">
    <property type="entry name" value="Winged helix-like DNA-binding domain superfamily/Winged helix DNA-binding domain"/>
    <property type="match status" value="1"/>
</dbReference>
<evidence type="ECO:0000313" key="8">
    <source>
        <dbReference type="Proteomes" id="UP000000270"/>
    </source>
</evidence>
<evidence type="ECO:0000259" key="6">
    <source>
        <dbReference type="PROSITE" id="PS50931"/>
    </source>
</evidence>
<evidence type="ECO:0000256" key="5">
    <source>
        <dbReference type="SAM" id="MobiDB-lite"/>
    </source>
</evidence>
<dbReference type="SUPFAM" id="SSF46785">
    <property type="entry name" value="Winged helix' DNA-binding domain"/>
    <property type="match status" value="1"/>
</dbReference>
<evidence type="ECO:0000256" key="3">
    <source>
        <dbReference type="ARBA" id="ARBA00023125"/>
    </source>
</evidence>
<dbReference type="GO" id="GO:0003700">
    <property type="term" value="F:DNA-binding transcription factor activity"/>
    <property type="evidence" value="ECO:0007669"/>
    <property type="project" value="InterPro"/>
</dbReference>
<dbReference type="Pfam" id="PF00126">
    <property type="entry name" value="HTH_1"/>
    <property type="match status" value="1"/>
</dbReference>
<dbReference type="PANTHER" id="PTHR30346:SF30">
    <property type="entry name" value="SMALL NEUTRAL PROTEASE REGULATORY PROTEIN"/>
    <property type="match status" value="1"/>
</dbReference>
<dbReference type="InterPro" id="IPR000847">
    <property type="entry name" value="LysR_HTH_N"/>
</dbReference>
<reference evidence="7 8" key="1">
    <citation type="journal article" date="2007" name="Appl. Environ. Microbiol.">
        <title>Rhizobial factors required for stem nodule maturation and maintenance in Sesbania rostrata-Azorhizobium caulinodans ORS571 symbiosis.</title>
        <authorList>
            <person name="Suzuki S."/>
            <person name="Aono T."/>
            <person name="Lee KB."/>
            <person name="Suzuki T."/>
            <person name="Liu CT."/>
            <person name="Miwa H."/>
            <person name="Wakao S."/>
            <person name="Iki T."/>
            <person name="Oyaizu H."/>
        </authorList>
    </citation>
    <scope>NUCLEOTIDE SEQUENCE [LARGE SCALE GENOMIC DNA]</scope>
    <source>
        <strain evidence="8">ATCC 43989 / DSM 5975 / JCM 20966 / LMG 6465 / NBRC 14845 / NCIMB 13405 / ORS 571</strain>
    </source>
</reference>
<evidence type="ECO:0000313" key="7">
    <source>
        <dbReference type="EMBL" id="BAF87871.1"/>
    </source>
</evidence>
<feature type="region of interest" description="Disordered" evidence="5">
    <location>
        <begin position="300"/>
        <end position="321"/>
    </location>
</feature>
<dbReference type="SUPFAM" id="SSF53850">
    <property type="entry name" value="Periplasmic binding protein-like II"/>
    <property type="match status" value="1"/>
</dbReference>
<organism evidence="7 8">
    <name type="scientific">Azorhizobium caulinodans (strain ATCC 43989 / DSM 5975 / JCM 20966 / LMG 6465 / NBRC 14845 / NCIMB 13405 / ORS 571)</name>
    <dbReference type="NCBI Taxonomy" id="438753"/>
    <lineage>
        <taxon>Bacteria</taxon>
        <taxon>Pseudomonadati</taxon>
        <taxon>Pseudomonadota</taxon>
        <taxon>Alphaproteobacteria</taxon>
        <taxon>Hyphomicrobiales</taxon>
        <taxon>Xanthobacteraceae</taxon>
        <taxon>Azorhizobium</taxon>
    </lineage>
</organism>
<dbReference type="AlphaFoldDB" id="A8I2H0"/>
<dbReference type="GO" id="GO:0003677">
    <property type="term" value="F:DNA binding"/>
    <property type="evidence" value="ECO:0007669"/>
    <property type="project" value="UniProtKB-KW"/>
</dbReference>
<dbReference type="PANTHER" id="PTHR30346">
    <property type="entry name" value="TRANSCRIPTIONAL DUAL REGULATOR HCAR-RELATED"/>
    <property type="match status" value="1"/>
</dbReference>
<keyword evidence="4" id="KW-0804">Transcription</keyword>
<dbReference type="Proteomes" id="UP000000270">
    <property type="component" value="Chromosome"/>
</dbReference>
<evidence type="ECO:0000256" key="4">
    <source>
        <dbReference type="ARBA" id="ARBA00023163"/>
    </source>
</evidence>
<dbReference type="Pfam" id="PF03466">
    <property type="entry name" value="LysR_substrate"/>
    <property type="match status" value="1"/>
</dbReference>
<keyword evidence="3" id="KW-0238">DNA-binding</keyword>
<reference evidence="7 8" key="4">
    <citation type="journal article" date="2009" name="Appl. Environ. Microbiol.">
        <title>Comparative genome-wide transcriptional profiling of Azorhizobium caulinodans ORS571 grown under free-living and symbiotic conditions.</title>
        <authorList>
            <person name="Tsukada S."/>
            <person name="Aono T."/>
            <person name="Akiba N."/>
            <person name="Lee KB."/>
            <person name="Liu CT."/>
            <person name="Toyazaki H."/>
            <person name="Oyaizu H."/>
        </authorList>
    </citation>
    <scope>NUCLEOTIDE SEQUENCE [LARGE SCALE GENOMIC DNA]</scope>
    <source>
        <strain evidence="8">ATCC 43989 / DSM 5975 / JCM 20966 / LMG 6465 / NBRC 14845 / NCIMB 13405 / ORS 571</strain>
    </source>
</reference>
<keyword evidence="8" id="KW-1185">Reference proteome</keyword>
<dbReference type="InterPro" id="IPR005119">
    <property type="entry name" value="LysR_subst-bd"/>
</dbReference>
<dbReference type="KEGG" id="azc:AZC_1873"/>
<dbReference type="PRINTS" id="PR00039">
    <property type="entry name" value="HTHLYSR"/>
</dbReference>
<dbReference type="PROSITE" id="PS50931">
    <property type="entry name" value="HTH_LYSR"/>
    <property type="match status" value="1"/>
</dbReference>
<keyword evidence="2" id="KW-0805">Transcription regulation</keyword>
<dbReference type="RefSeq" id="WP_012170401.1">
    <property type="nucleotide sequence ID" value="NC_009937.1"/>
</dbReference>
<dbReference type="GO" id="GO:0032993">
    <property type="term" value="C:protein-DNA complex"/>
    <property type="evidence" value="ECO:0007669"/>
    <property type="project" value="TreeGrafter"/>
</dbReference>
<dbReference type="eggNOG" id="COG0583">
    <property type="taxonomic scope" value="Bacteria"/>
</dbReference>
<accession>A8I2H0</accession>
<reference evidence="7 8" key="5">
    <citation type="journal article" date="2010" name="Appl. Environ. Microbiol.">
        <title>phrR-like gene praR of Azorhizobium caulinodans ORS571 is essential for symbiosis with Sesbania rostrata and is involved in expression of reb genes.</title>
        <authorList>
            <person name="Akiba N."/>
            <person name="Aono T."/>
            <person name="Toyazaki H."/>
            <person name="Sato S."/>
            <person name="Oyaizu H."/>
        </authorList>
    </citation>
    <scope>NUCLEOTIDE SEQUENCE [LARGE SCALE GENOMIC DNA]</scope>
    <source>
        <strain evidence="8">ATCC 43989 / DSM 5975 / JCM 20966 / LMG 6465 / NBRC 14845 / NCIMB 13405 / ORS 571</strain>
    </source>
</reference>
<dbReference type="Gene3D" id="3.40.190.10">
    <property type="entry name" value="Periplasmic binding protein-like II"/>
    <property type="match status" value="2"/>
</dbReference>
<protein>
    <submittedName>
        <fullName evidence="7">Regulatory protein</fullName>
    </submittedName>
</protein>
<reference evidence="7 8" key="3">
    <citation type="journal article" date="2008" name="BMC Genomics">
        <title>The genome of the versatile nitrogen fixer Azorhizobium caulinodans ORS571.</title>
        <authorList>
            <person name="Lee KB."/>
            <person name="Backer P.D."/>
            <person name="Aono T."/>
            <person name="Liu CT."/>
            <person name="Suzuki S."/>
            <person name="Suzuki T."/>
            <person name="Kaneko T."/>
            <person name="Yamada M."/>
            <person name="Tabata S."/>
            <person name="Kupfer D.M."/>
            <person name="Najar F.Z."/>
            <person name="Wiley G.B."/>
            <person name="Roe B."/>
            <person name="Binnewies T.T."/>
            <person name="Ussery D.W."/>
            <person name="D'Haeze W."/>
            <person name="Herder J.D."/>
            <person name="Gevers D."/>
            <person name="Vereecke D."/>
            <person name="Holsters M."/>
            <person name="Oyaizu H."/>
        </authorList>
    </citation>
    <scope>NUCLEOTIDE SEQUENCE [LARGE SCALE GENOMIC DNA]</scope>
    <source>
        <strain evidence="8">ATCC 43989 / DSM 5975 / JCM 20966 / LMG 6465 / NBRC 14845 / NCIMB 13405 / ORS 571</strain>
    </source>
</reference>
<feature type="domain" description="HTH lysR-type" evidence="6">
    <location>
        <begin position="12"/>
        <end position="69"/>
    </location>
</feature>
<dbReference type="CDD" id="cd08414">
    <property type="entry name" value="PBP2_LTTR_aromatics_like"/>
    <property type="match status" value="1"/>
</dbReference>
<dbReference type="HOGENOM" id="CLU_039613_6_4_5"/>
<reference evidence="8" key="2">
    <citation type="submission" date="2007-04" db="EMBL/GenBank/DDBJ databases">
        <title>Complete genome sequence of the nitrogen-fixing bacterium Azorhizobium caulinodans ORS571.</title>
        <authorList>
            <person name="Lee K.B."/>
            <person name="Backer P.D."/>
            <person name="Aono T."/>
            <person name="Liu C.T."/>
            <person name="Suzuki S."/>
            <person name="Suzuki T."/>
            <person name="Kaneko T."/>
            <person name="Yamada M."/>
            <person name="Tabata S."/>
            <person name="Kupfer D.M."/>
            <person name="Najar F.Z."/>
            <person name="Wiley G.B."/>
            <person name="Roe B."/>
            <person name="Binnewies T."/>
            <person name="Ussery D."/>
            <person name="Vereecke D."/>
            <person name="Gevers D."/>
            <person name="Holsters M."/>
            <person name="Oyaizu H."/>
        </authorList>
    </citation>
    <scope>NUCLEOTIDE SEQUENCE [LARGE SCALE GENOMIC DNA]</scope>
    <source>
        <strain evidence="8">ATCC 43989 / DSM 5975 / JCM 20966 / LMG 6465 / NBRC 14845 / NCIMB 13405 / ORS 571</strain>
    </source>
</reference>
<dbReference type="STRING" id="438753.AZC_1873"/>
<sequence length="321" mass="35197">MSFQGRQGAEQIELRHLRYFLATAEELNYRRAAERLRIAQPGLSQQIKKLEEIVGTPLFDRTRRTVRLTLAGELFMHEARKTLAHAESAMLVARRAGRGEVGRIAIGYVGSAAYTGVLTTMVGKFRSSYPEVELQISEMEMQQQLDQLDQGRLDIGFIRPPVPLPVGIGTIPVLFEDIVLALPEAHPQGASEQVALASLNEDIFITPHHPPEVSFLKHTTSACRMAGFFPRLGPQGRDFVTIASMVAVGLGVALVPQSVRCIQVPGLQYRPIADAKVLAELAVAFRRSEPSPVARAFAAHARRSAFSGSEPSPVRGRSKKS</sequence>
<proteinExistence type="inferred from homology"/>
<comment type="similarity">
    <text evidence="1">Belongs to the LysR transcriptional regulatory family.</text>
</comment>
<gene>
    <name evidence="7" type="primary">lysR</name>
    <name evidence="7" type="ordered locus">AZC_1873</name>
</gene>
<evidence type="ECO:0000256" key="1">
    <source>
        <dbReference type="ARBA" id="ARBA00009437"/>
    </source>
</evidence>
<evidence type="ECO:0000256" key="2">
    <source>
        <dbReference type="ARBA" id="ARBA00023015"/>
    </source>
</evidence>
<dbReference type="InterPro" id="IPR036390">
    <property type="entry name" value="WH_DNA-bd_sf"/>
</dbReference>
<reference evidence="7 8" key="6">
    <citation type="journal article" date="2011" name="Appl. Environ. Microbiol.">
        <title>Involvement of the azorhizobial chromosome partition gene (parA) in the onset of bacteroid differentiation during Sesbania rostrata stem nodule development.</title>
        <authorList>
            <person name="Liu CT."/>
            <person name="Lee KB."/>
            <person name="Wang YS."/>
            <person name="Peng MH."/>
            <person name="Lee KT."/>
            <person name="Suzuki S."/>
            <person name="Suzuki T."/>
            <person name="Oyaizu H."/>
        </authorList>
    </citation>
    <scope>NUCLEOTIDE SEQUENCE [LARGE SCALE GENOMIC DNA]</scope>
    <source>
        <strain evidence="8">ATCC 43989 / DSM 5975 / JCM 20966 / LMG 6465 / NBRC 14845 / NCIMB 13405 / ORS 571</strain>
    </source>
</reference>
<dbReference type="FunFam" id="1.10.10.10:FF:000001">
    <property type="entry name" value="LysR family transcriptional regulator"/>
    <property type="match status" value="1"/>
</dbReference>